<feature type="transmembrane region" description="Helical" evidence="5">
    <location>
        <begin position="116"/>
        <end position="134"/>
    </location>
</feature>
<dbReference type="InterPro" id="IPR053286">
    <property type="entry name" value="Nematode_rcpt-like_srab"/>
</dbReference>
<comment type="caution">
    <text evidence="6">The sequence shown here is derived from an EMBL/GenBank/DDBJ whole genome shotgun (WGS) entry which is preliminary data.</text>
</comment>
<dbReference type="AlphaFoldDB" id="A0AA39IR07"/>
<feature type="transmembrane region" description="Helical" evidence="5">
    <location>
        <begin position="250"/>
        <end position="272"/>
    </location>
</feature>
<feature type="transmembrane region" description="Helical" evidence="5">
    <location>
        <begin position="292"/>
        <end position="309"/>
    </location>
</feature>
<dbReference type="InterPro" id="IPR019408">
    <property type="entry name" value="7TM_GPCR_serpentine_rcpt_Srab"/>
</dbReference>
<organism evidence="6 7">
    <name type="scientific">Steinernema hermaphroditum</name>
    <dbReference type="NCBI Taxonomy" id="289476"/>
    <lineage>
        <taxon>Eukaryota</taxon>
        <taxon>Metazoa</taxon>
        <taxon>Ecdysozoa</taxon>
        <taxon>Nematoda</taxon>
        <taxon>Chromadorea</taxon>
        <taxon>Rhabditida</taxon>
        <taxon>Tylenchina</taxon>
        <taxon>Panagrolaimomorpha</taxon>
        <taxon>Strongyloidoidea</taxon>
        <taxon>Steinernematidae</taxon>
        <taxon>Steinernema</taxon>
    </lineage>
</organism>
<dbReference type="GO" id="GO:0016020">
    <property type="term" value="C:membrane"/>
    <property type="evidence" value="ECO:0007669"/>
    <property type="project" value="UniProtKB-SubCell"/>
</dbReference>
<evidence type="ECO:0000256" key="3">
    <source>
        <dbReference type="ARBA" id="ARBA00022989"/>
    </source>
</evidence>
<keyword evidence="7" id="KW-1185">Reference proteome</keyword>
<feature type="transmembrane region" description="Helical" evidence="5">
    <location>
        <begin position="62"/>
        <end position="81"/>
    </location>
</feature>
<dbReference type="PANTHER" id="PTHR46561:SF11">
    <property type="entry name" value="SERPENTINE RECEPTOR CLASS ALPHA_BETA-14"/>
    <property type="match status" value="1"/>
</dbReference>
<keyword evidence="3 5" id="KW-1133">Transmembrane helix</keyword>
<evidence type="ECO:0000256" key="4">
    <source>
        <dbReference type="ARBA" id="ARBA00023136"/>
    </source>
</evidence>
<dbReference type="Proteomes" id="UP001175271">
    <property type="component" value="Unassembled WGS sequence"/>
</dbReference>
<evidence type="ECO:0000256" key="2">
    <source>
        <dbReference type="ARBA" id="ARBA00022692"/>
    </source>
</evidence>
<gene>
    <name evidence="6" type="ORF">QR680_011075</name>
</gene>
<reference evidence="6" key="1">
    <citation type="submission" date="2023-06" db="EMBL/GenBank/DDBJ databases">
        <title>Genomic analysis of the entomopathogenic nematode Steinernema hermaphroditum.</title>
        <authorList>
            <person name="Schwarz E.M."/>
            <person name="Heppert J.K."/>
            <person name="Baniya A."/>
            <person name="Schwartz H.T."/>
            <person name="Tan C.-H."/>
            <person name="Antoshechkin I."/>
            <person name="Sternberg P.W."/>
            <person name="Goodrich-Blair H."/>
            <person name="Dillman A.R."/>
        </authorList>
    </citation>
    <scope>NUCLEOTIDE SEQUENCE</scope>
    <source>
        <strain evidence="6">PS9179</strain>
        <tissue evidence="6">Whole animal</tissue>
    </source>
</reference>
<evidence type="ECO:0000313" key="7">
    <source>
        <dbReference type="Proteomes" id="UP001175271"/>
    </source>
</evidence>
<comment type="subcellular location">
    <subcellularLocation>
        <location evidence="1">Membrane</location>
        <topology evidence="1">Multi-pass membrane protein</topology>
    </subcellularLocation>
</comment>
<keyword evidence="2 5" id="KW-0812">Transmembrane</keyword>
<feature type="transmembrane region" description="Helical" evidence="5">
    <location>
        <begin position="196"/>
        <end position="221"/>
    </location>
</feature>
<evidence type="ECO:0000313" key="6">
    <source>
        <dbReference type="EMBL" id="KAK0428901.1"/>
    </source>
</evidence>
<dbReference type="Pfam" id="PF10292">
    <property type="entry name" value="7TM_GPCR_Srab"/>
    <property type="match status" value="1"/>
</dbReference>
<proteinExistence type="predicted"/>
<accession>A0AA39IR07</accession>
<feature type="transmembrane region" description="Helical" evidence="5">
    <location>
        <begin position="155"/>
        <end position="176"/>
    </location>
</feature>
<protein>
    <submittedName>
        <fullName evidence="6">Uncharacterized protein</fullName>
    </submittedName>
</protein>
<evidence type="ECO:0000256" key="1">
    <source>
        <dbReference type="ARBA" id="ARBA00004141"/>
    </source>
</evidence>
<dbReference type="PANTHER" id="PTHR46561">
    <property type="entry name" value="SERPENTINE RECEPTOR, CLASS AB (CLASS A-LIKE)-RELATED"/>
    <property type="match status" value="1"/>
</dbReference>
<dbReference type="EMBL" id="JAUCMV010000001">
    <property type="protein sequence ID" value="KAK0428901.1"/>
    <property type="molecule type" value="Genomic_DNA"/>
</dbReference>
<evidence type="ECO:0000256" key="5">
    <source>
        <dbReference type="SAM" id="Phobius"/>
    </source>
</evidence>
<feature type="transmembrane region" description="Helical" evidence="5">
    <location>
        <begin position="24"/>
        <end position="50"/>
    </location>
</feature>
<sequence length="351" mass="40212">MEDERVEYLRLCQQALQISANTGIIIALIVKILFAIVGFVGLIFACFFYDHFTMTFHKNARLLLWVHYLFAMVSCFGTVASDGFDFYRFTLQKSLNSGSKCLIPPMDPLLAISLKILKLFGTSGTMLSMAALTFERLFATIFAKTYQTVSLKFGIFLGFICVSINSIGYGLHFVIADYSHLVYMTTITRGAMGMSLYMLYFSCGIEAFVIIVQCGLFLSNWQTTRGSDRMIVKSLNYKSQIRENVESLKFLFTLSVIHTLLYLLMAVIMPTIANVQNDETQRQLTTIQTETITIYFIALPAVLIWCNWIKKRSDRVHQVTHCIGDNVNRVRMENEKHFKMIDELFQRRTSK</sequence>
<name>A0AA39IR07_9BILA</name>
<keyword evidence="4 5" id="KW-0472">Membrane</keyword>